<evidence type="ECO:0000256" key="4">
    <source>
        <dbReference type="ARBA" id="ARBA00038054"/>
    </source>
</evidence>
<dbReference type="SUPFAM" id="SSF50475">
    <property type="entry name" value="FMN-binding split barrel"/>
    <property type="match status" value="1"/>
</dbReference>
<feature type="domain" description="Flavin reductase like" evidence="5">
    <location>
        <begin position="86"/>
        <end position="239"/>
    </location>
</feature>
<keyword evidence="7" id="KW-1185">Reference proteome</keyword>
<evidence type="ECO:0000256" key="2">
    <source>
        <dbReference type="ARBA" id="ARBA00022630"/>
    </source>
</evidence>
<accession>A0A8H4RCC1</accession>
<evidence type="ECO:0000313" key="7">
    <source>
        <dbReference type="Proteomes" id="UP000566819"/>
    </source>
</evidence>
<keyword evidence="2" id="KW-0285">Flavoprotein</keyword>
<evidence type="ECO:0000256" key="3">
    <source>
        <dbReference type="ARBA" id="ARBA00022643"/>
    </source>
</evidence>
<dbReference type="Pfam" id="PF01613">
    <property type="entry name" value="Flavin_Reduct"/>
    <property type="match status" value="1"/>
</dbReference>
<keyword evidence="3" id="KW-0288">FMN</keyword>
<protein>
    <recommendedName>
        <fullName evidence="5">Flavin reductase like domain-containing protein</fullName>
    </recommendedName>
</protein>
<dbReference type="EMBL" id="JAAMPI010000959">
    <property type="protein sequence ID" value="KAF4627499.1"/>
    <property type="molecule type" value="Genomic_DNA"/>
</dbReference>
<sequence length="296" mass="32923">MPAPLEAYGKEALVKQNPHADFAAVEASRPEYSFEASWTTSKTPSPSWQPCDGASRGGWEQKSIAIDPQSPPRTVNQNYKLMISSTISRPIALVSTVSTDGRYQNLAPFSYFNNVANDLPLYSLSFHGEDANVSLRNLQETGELSISIVSDWFLEAANFTSVNTPPHISEWPLSGLHPVKSLKIRPSHVAESAFSMEYRVHSSTPIFSKTVFKKDGTLKRTATLVLAEAVMFNVQEDVIDEQRETVDIKVLRLVWRGGGTTYGNCFGGWETPRPDAFRVLRENQRVKDILQDANDA</sequence>
<evidence type="ECO:0000313" key="6">
    <source>
        <dbReference type="EMBL" id="KAF4627499.1"/>
    </source>
</evidence>
<comment type="caution">
    <text evidence="6">The sequence shown here is derived from an EMBL/GenBank/DDBJ whole genome shotgun (WGS) entry which is preliminary data.</text>
</comment>
<dbReference type="InterPro" id="IPR012349">
    <property type="entry name" value="Split_barrel_FMN-bd"/>
</dbReference>
<dbReference type="PANTHER" id="PTHR33798">
    <property type="entry name" value="FLAVOPROTEIN OXYGENASE"/>
    <property type="match status" value="1"/>
</dbReference>
<dbReference type="InterPro" id="IPR002563">
    <property type="entry name" value="Flavin_Rdtase-like_dom"/>
</dbReference>
<dbReference type="Gene3D" id="2.30.110.10">
    <property type="entry name" value="Electron Transport, Fmn-binding Protein, Chain A"/>
    <property type="match status" value="1"/>
</dbReference>
<dbReference type="Proteomes" id="UP000566819">
    <property type="component" value="Unassembled WGS sequence"/>
</dbReference>
<evidence type="ECO:0000259" key="5">
    <source>
        <dbReference type="Pfam" id="PF01613"/>
    </source>
</evidence>
<dbReference type="PANTHER" id="PTHR33798:SF5">
    <property type="entry name" value="FLAVIN REDUCTASE LIKE DOMAIN-CONTAINING PROTEIN"/>
    <property type="match status" value="1"/>
</dbReference>
<reference evidence="6 7" key="1">
    <citation type="submission" date="2020-03" db="EMBL/GenBank/DDBJ databases">
        <title>Draft Genome Sequence of Cudoniella acicularis.</title>
        <authorList>
            <person name="Buettner E."/>
            <person name="Kellner H."/>
        </authorList>
    </citation>
    <scope>NUCLEOTIDE SEQUENCE [LARGE SCALE GENOMIC DNA]</scope>
    <source>
        <strain evidence="6 7">DSM 108380</strain>
    </source>
</reference>
<comment type="similarity">
    <text evidence="4">Belongs to the flavoredoxin family.</text>
</comment>
<evidence type="ECO:0000256" key="1">
    <source>
        <dbReference type="ARBA" id="ARBA00001917"/>
    </source>
</evidence>
<comment type="cofactor">
    <cofactor evidence="1">
        <name>FMN</name>
        <dbReference type="ChEBI" id="CHEBI:58210"/>
    </cofactor>
</comment>
<gene>
    <name evidence="6" type="ORF">G7Y89_g10660</name>
</gene>
<dbReference type="AlphaFoldDB" id="A0A8H4RCC1"/>
<proteinExistence type="inferred from homology"/>
<organism evidence="6 7">
    <name type="scientific">Cudoniella acicularis</name>
    <dbReference type="NCBI Taxonomy" id="354080"/>
    <lineage>
        <taxon>Eukaryota</taxon>
        <taxon>Fungi</taxon>
        <taxon>Dikarya</taxon>
        <taxon>Ascomycota</taxon>
        <taxon>Pezizomycotina</taxon>
        <taxon>Leotiomycetes</taxon>
        <taxon>Helotiales</taxon>
        <taxon>Tricladiaceae</taxon>
        <taxon>Cudoniella</taxon>
    </lineage>
</organism>
<dbReference type="OrthoDB" id="10250990at2759"/>
<dbReference type="GO" id="GO:0010181">
    <property type="term" value="F:FMN binding"/>
    <property type="evidence" value="ECO:0007669"/>
    <property type="project" value="InterPro"/>
</dbReference>
<name>A0A8H4RCC1_9HELO</name>